<comment type="catalytic activity">
    <reaction evidence="1 7">
        <text>guanosine(46) in tRNA + S-adenosyl-L-methionine = N(7)-methylguanosine(46) in tRNA + S-adenosyl-L-homocysteine</text>
        <dbReference type="Rhea" id="RHEA:42708"/>
        <dbReference type="Rhea" id="RHEA-COMP:10188"/>
        <dbReference type="Rhea" id="RHEA-COMP:10189"/>
        <dbReference type="ChEBI" id="CHEBI:57856"/>
        <dbReference type="ChEBI" id="CHEBI:59789"/>
        <dbReference type="ChEBI" id="CHEBI:74269"/>
        <dbReference type="ChEBI" id="CHEBI:74480"/>
        <dbReference type="EC" id="2.1.1.33"/>
    </reaction>
</comment>
<dbReference type="CDD" id="cd02440">
    <property type="entry name" value="AdoMet_MTases"/>
    <property type="match status" value="1"/>
</dbReference>
<keyword evidence="5 7" id="KW-0949">S-adenosyl-L-methionine</keyword>
<dbReference type="PANTHER" id="PTHR23417:SF14">
    <property type="entry name" value="PENTACOTRIPEPTIDE-REPEAT REGION OF PRORP DOMAIN-CONTAINING PROTEIN"/>
    <property type="match status" value="1"/>
</dbReference>
<dbReference type="InterPro" id="IPR055361">
    <property type="entry name" value="tRNA_methyltr_TrmB_bact"/>
</dbReference>
<comment type="similarity">
    <text evidence="7">Belongs to the class I-like SAM-binding methyltransferase superfamily. TrmB family.</text>
</comment>
<evidence type="ECO:0000313" key="9">
    <source>
        <dbReference type="EMBL" id="MBE5037800.1"/>
    </source>
</evidence>
<evidence type="ECO:0000256" key="1">
    <source>
        <dbReference type="ARBA" id="ARBA00000142"/>
    </source>
</evidence>
<dbReference type="EMBL" id="JADCKC010000002">
    <property type="protein sequence ID" value="MBE5037800.1"/>
    <property type="molecule type" value="Genomic_DNA"/>
</dbReference>
<evidence type="ECO:0000313" key="10">
    <source>
        <dbReference type="Proteomes" id="UP000768567"/>
    </source>
</evidence>
<comment type="caution">
    <text evidence="9">The sequence shown here is derived from an EMBL/GenBank/DDBJ whole genome shotgun (WGS) entry which is preliminary data.</text>
</comment>
<evidence type="ECO:0000256" key="6">
    <source>
        <dbReference type="ARBA" id="ARBA00022694"/>
    </source>
</evidence>
<feature type="binding site" evidence="7">
    <location>
        <position position="129"/>
    </location>
    <ligand>
        <name>substrate</name>
    </ligand>
</feature>
<comment type="pathway">
    <text evidence="7">tRNA modification; N(7)-methylguanine-tRNA biosynthesis.</text>
</comment>
<dbReference type="EC" id="2.1.1.33" evidence="7"/>
<name>A0ABR9R418_9FIRM</name>
<dbReference type="GO" id="GO:0008176">
    <property type="term" value="F:tRNA (guanine(46)-N7)-methyltransferase activity"/>
    <property type="evidence" value="ECO:0007669"/>
    <property type="project" value="UniProtKB-EC"/>
</dbReference>
<evidence type="ECO:0000256" key="8">
    <source>
        <dbReference type="SAM" id="MobiDB-lite"/>
    </source>
</evidence>
<evidence type="ECO:0000256" key="4">
    <source>
        <dbReference type="ARBA" id="ARBA00022679"/>
    </source>
</evidence>
<dbReference type="InterPro" id="IPR003358">
    <property type="entry name" value="tRNA_(Gua-N-7)_MeTrfase_Trmb"/>
</dbReference>
<accession>A0ABR9R418</accession>
<keyword evidence="10" id="KW-1185">Reference proteome</keyword>
<organism evidence="9 10">
    <name type="scientific">Gemmiger gallinarum</name>
    <dbReference type="NCBI Taxonomy" id="2779354"/>
    <lineage>
        <taxon>Bacteria</taxon>
        <taxon>Bacillati</taxon>
        <taxon>Bacillota</taxon>
        <taxon>Clostridia</taxon>
        <taxon>Eubacteriales</taxon>
        <taxon>Gemmiger</taxon>
    </lineage>
</organism>
<dbReference type="Gene3D" id="3.40.50.150">
    <property type="entry name" value="Vaccinia Virus protein VP39"/>
    <property type="match status" value="1"/>
</dbReference>
<feature type="binding site" evidence="7">
    <location>
        <position position="162"/>
    </location>
    <ligand>
        <name>substrate</name>
    </ligand>
</feature>
<protein>
    <recommendedName>
        <fullName evidence="7">tRNA (guanine-N(7)-)-methyltransferase</fullName>
        <ecNumber evidence="7">2.1.1.33</ecNumber>
    </recommendedName>
    <alternativeName>
        <fullName evidence="7">tRNA (guanine(46)-N(7))-methyltransferase</fullName>
    </alternativeName>
    <alternativeName>
        <fullName evidence="7">tRNA(m7G46)-methyltransferase</fullName>
    </alternativeName>
</protein>
<evidence type="ECO:0000256" key="7">
    <source>
        <dbReference type="HAMAP-Rule" id="MF_01057"/>
    </source>
</evidence>
<dbReference type="Proteomes" id="UP000768567">
    <property type="component" value="Unassembled WGS sequence"/>
</dbReference>
<comment type="function">
    <text evidence="2 7">Catalyzes the formation of N(7)-methylguanine at position 46 (m7G46) in tRNA.</text>
</comment>
<feature type="region of interest" description="Disordered" evidence="8">
    <location>
        <begin position="231"/>
        <end position="258"/>
    </location>
</feature>
<comment type="caution">
    <text evidence="7">Lacks conserved residue(s) required for the propagation of feature annotation.</text>
</comment>
<dbReference type="NCBIfam" id="NF001080">
    <property type="entry name" value="PRK00121.2-2"/>
    <property type="match status" value="1"/>
</dbReference>
<dbReference type="InterPro" id="IPR029063">
    <property type="entry name" value="SAM-dependent_MTases_sf"/>
</dbReference>
<dbReference type="RefSeq" id="WP_193501419.1">
    <property type="nucleotide sequence ID" value="NZ_JADCKC010000002.1"/>
</dbReference>
<feature type="binding site" evidence="7">
    <location>
        <position position="102"/>
    </location>
    <ligand>
        <name>S-adenosyl-L-methionine</name>
        <dbReference type="ChEBI" id="CHEBI:59789"/>
    </ligand>
</feature>
<evidence type="ECO:0000256" key="2">
    <source>
        <dbReference type="ARBA" id="ARBA00003015"/>
    </source>
</evidence>
<gene>
    <name evidence="7 9" type="primary">trmB</name>
    <name evidence="9" type="ORF">INF35_08380</name>
</gene>
<evidence type="ECO:0000256" key="3">
    <source>
        <dbReference type="ARBA" id="ARBA00022603"/>
    </source>
</evidence>
<evidence type="ECO:0000256" key="5">
    <source>
        <dbReference type="ARBA" id="ARBA00022691"/>
    </source>
</evidence>
<reference evidence="9 10" key="1">
    <citation type="submission" date="2020-10" db="EMBL/GenBank/DDBJ databases">
        <title>ChiBAC.</title>
        <authorList>
            <person name="Zenner C."/>
            <person name="Hitch T.C.A."/>
            <person name="Clavel T."/>
        </authorList>
    </citation>
    <scope>NUCLEOTIDE SEQUENCE [LARGE SCALE GENOMIC DNA]</scope>
    <source>
        <strain evidence="9 10">DSM 109015</strain>
    </source>
</reference>
<feature type="binding site" evidence="7">
    <location>
        <position position="125"/>
    </location>
    <ligand>
        <name>S-adenosyl-L-methionine</name>
        <dbReference type="ChEBI" id="CHEBI:59789"/>
    </ligand>
</feature>
<dbReference type="Pfam" id="PF02390">
    <property type="entry name" value="Methyltransf_4"/>
    <property type="match status" value="1"/>
</dbReference>
<proteinExistence type="inferred from homology"/>
<sequence>MRMRFKPYARPELLACDFHVHEPLKNAGHWHELYPRPDQPLHLELGCGKGGFMAQLAPRDRSINYLGIDITDKVLILAKRKIEAAYAEKGIPADNVRIASLDIERMRLVFAPEDTVQRIYINFCNPWSKNAGSNKHRLTHPRQLLQYRMLMPEGAEIYFKTDDDDLFRDSLGYFPAAGFEITWQTFDLHKDEPDWNIRTEHEGMFSEQGIPIKALIARKLPDSAVTWQEPKALARAAEEAEEAEGAGAAQGEEADDCV</sequence>
<dbReference type="NCBIfam" id="TIGR00091">
    <property type="entry name" value="tRNA (guanosine(46)-N7)-methyltransferase TrmB"/>
    <property type="match status" value="1"/>
</dbReference>
<keyword evidence="3 7" id="KW-0489">Methyltransferase</keyword>
<dbReference type="SUPFAM" id="SSF53335">
    <property type="entry name" value="S-adenosyl-L-methionine-dependent methyltransferases"/>
    <property type="match status" value="1"/>
</dbReference>
<feature type="binding site" evidence="7">
    <location>
        <position position="44"/>
    </location>
    <ligand>
        <name>S-adenosyl-L-methionine</name>
        <dbReference type="ChEBI" id="CHEBI:59789"/>
    </ligand>
</feature>
<keyword evidence="6 7" id="KW-0819">tRNA processing</keyword>
<keyword evidence="4 7" id="KW-0808">Transferase</keyword>
<feature type="binding site" evidence="7">
    <location>
        <position position="69"/>
    </location>
    <ligand>
        <name>S-adenosyl-L-methionine</name>
        <dbReference type="ChEBI" id="CHEBI:59789"/>
    </ligand>
</feature>
<dbReference type="PROSITE" id="PS51625">
    <property type="entry name" value="SAM_MT_TRMB"/>
    <property type="match status" value="1"/>
</dbReference>
<dbReference type="PANTHER" id="PTHR23417">
    <property type="entry name" value="3-DEOXY-D-MANNO-OCTULOSONIC-ACID TRANSFERASE/TRNA GUANINE-N 7 - -METHYLTRANSFERASE"/>
    <property type="match status" value="1"/>
</dbReference>
<dbReference type="HAMAP" id="MF_01057">
    <property type="entry name" value="tRNA_methyltr_TrmB"/>
    <property type="match status" value="1"/>
</dbReference>